<dbReference type="EMBL" id="QNUF01000001">
    <property type="protein sequence ID" value="REC78953.1"/>
    <property type="molecule type" value="Genomic_DNA"/>
</dbReference>
<organism evidence="2 3">
    <name type="scientific">Chryseobacterium rhizosphaerae</name>
    <dbReference type="NCBI Taxonomy" id="395937"/>
    <lineage>
        <taxon>Bacteria</taxon>
        <taxon>Pseudomonadati</taxon>
        <taxon>Bacteroidota</taxon>
        <taxon>Flavobacteriia</taxon>
        <taxon>Flavobacteriales</taxon>
        <taxon>Weeksellaceae</taxon>
        <taxon>Chryseobacterium group</taxon>
        <taxon>Chryseobacterium</taxon>
    </lineage>
</organism>
<proteinExistence type="predicted"/>
<protein>
    <recommendedName>
        <fullName evidence="1">DUF6985 domain-containing protein</fullName>
    </recommendedName>
</protein>
<evidence type="ECO:0000259" key="1">
    <source>
        <dbReference type="Pfam" id="PF22481"/>
    </source>
</evidence>
<dbReference type="Pfam" id="PF22481">
    <property type="entry name" value="DUF6985"/>
    <property type="match status" value="1"/>
</dbReference>
<gene>
    <name evidence="2" type="ORF">DRF57_01365</name>
</gene>
<evidence type="ECO:0000313" key="3">
    <source>
        <dbReference type="Proteomes" id="UP000256491"/>
    </source>
</evidence>
<comment type="caution">
    <text evidence="2">The sequence shown here is derived from an EMBL/GenBank/DDBJ whole genome shotgun (WGS) entry which is preliminary data.</text>
</comment>
<feature type="domain" description="DUF6985" evidence="1">
    <location>
        <begin position="182"/>
        <end position="315"/>
    </location>
</feature>
<evidence type="ECO:0000313" key="2">
    <source>
        <dbReference type="EMBL" id="REC78953.1"/>
    </source>
</evidence>
<reference evidence="2 3" key="1">
    <citation type="journal article" date="2010" name="Syst. Appl. Microbiol.">
        <title>Four new species of Chryseobacterium from the rhizosphere of coastal sand dune plants, Chryseobacterium elymi sp. nov., Chryseobacterium hagamense sp. nov., Chryseobacterium lathyri sp. nov. and Chryseobacterium rhizosphaerae sp. nov.</title>
        <authorList>
            <person name="Cho S.H."/>
            <person name="Lee K.S."/>
            <person name="Shin D.S."/>
            <person name="Han J.H."/>
            <person name="Park K.S."/>
            <person name="Lee C.H."/>
            <person name="Park K.H."/>
            <person name="Kim S.B."/>
        </authorList>
    </citation>
    <scope>NUCLEOTIDE SEQUENCE [LARGE SCALE GENOMIC DNA]</scope>
    <source>
        <strain evidence="2 3">KCTC 22548</strain>
    </source>
</reference>
<name>A0ABX9ISN5_9FLAO</name>
<accession>A0ABX9ISN5</accession>
<dbReference type="InterPro" id="IPR054254">
    <property type="entry name" value="DUF6985"/>
</dbReference>
<keyword evidence="3" id="KW-1185">Reference proteome</keyword>
<sequence>MIWPWKANIKNKTPMSNAEKIINEIDIFLEKSMLKTSTITGEEFISFIEGKWEEADAEKYDIYQAYIISSRMINEYIREKDFENMMRWLEITDRHSAAQKNASYIRNYYAGECCLECDNEEKALEYFNLCYAENQEYIFSRAPFCYEFFNKHLDHPRNLPDQNESDDDYFELSIELKHWQTFFQKEDPEFYYELLDEEDDYMDEPTPAQENGLHYLQENQEVVLEKILAELLKQYPGLQKNYNYSEEDKTDFMPDLKDIQGFAHLLSPTYFYVTSVVKDHYPYIGLGFSCSWDSEHGLGIMIHKDRIIEIGSAATAFDSWAAEKDLNSINS</sequence>
<dbReference type="Proteomes" id="UP000256491">
    <property type="component" value="Unassembled WGS sequence"/>
</dbReference>